<feature type="non-terminal residue" evidence="1">
    <location>
        <position position="1"/>
    </location>
</feature>
<dbReference type="EMBL" id="JAINUG010000014">
    <property type="protein sequence ID" value="KAJ8413769.1"/>
    <property type="molecule type" value="Genomic_DNA"/>
</dbReference>
<dbReference type="AlphaFoldDB" id="A0AAD7T3H5"/>
<accession>A0AAD7T3H5</accession>
<gene>
    <name evidence="1" type="ORF">AAFF_G00063670</name>
</gene>
<organism evidence="1 2">
    <name type="scientific">Aldrovandia affinis</name>
    <dbReference type="NCBI Taxonomy" id="143900"/>
    <lineage>
        <taxon>Eukaryota</taxon>
        <taxon>Metazoa</taxon>
        <taxon>Chordata</taxon>
        <taxon>Craniata</taxon>
        <taxon>Vertebrata</taxon>
        <taxon>Euteleostomi</taxon>
        <taxon>Actinopterygii</taxon>
        <taxon>Neopterygii</taxon>
        <taxon>Teleostei</taxon>
        <taxon>Notacanthiformes</taxon>
        <taxon>Halosauridae</taxon>
        <taxon>Aldrovandia</taxon>
    </lineage>
</organism>
<protein>
    <submittedName>
        <fullName evidence="1">Uncharacterized protein</fullName>
    </submittedName>
</protein>
<name>A0AAD7T3H5_9TELE</name>
<reference evidence="1" key="1">
    <citation type="journal article" date="2023" name="Science">
        <title>Genome structures resolve the early diversification of teleost fishes.</title>
        <authorList>
            <person name="Parey E."/>
            <person name="Louis A."/>
            <person name="Montfort J."/>
            <person name="Bouchez O."/>
            <person name="Roques C."/>
            <person name="Iampietro C."/>
            <person name="Lluch J."/>
            <person name="Castinel A."/>
            <person name="Donnadieu C."/>
            <person name="Desvignes T."/>
            <person name="Floi Bucao C."/>
            <person name="Jouanno E."/>
            <person name="Wen M."/>
            <person name="Mejri S."/>
            <person name="Dirks R."/>
            <person name="Jansen H."/>
            <person name="Henkel C."/>
            <person name="Chen W.J."/>
            <person name="Zahm M."/>
            <person name="Cabau C."/>
            <person name="Klopp C."/>
            <person name="Thompson A.W."/>
            <person name="Robinson-Rechavi M."/>
            <person name="Braasch I."/>
            <person name="Lecointre G."/>
            <person name="Bobe J."/>
            <person name="Postlethwait J.H."/>
            <person name="Berthelot C."/>
            <person name="Roest Crollius H."/>
            <person name="Guiguen Y."/>
        </authorList>
    </citation>
    <scope>NUCLEOTIDE SEQUENCE</scope>
    <source>
        <strain evidence="1">NC1722</strain>
    </source>
</reference>
<evidence type="ECO:0000313" key="1">
    <source>
        <dbReference type="EMBL" id="KAJ8413769.1"/>
    </source>
</evidence>
<comment type="caution">
    <text evidence="1">The sequence shown here is derived from an EMBL/GenBank/DDBJ whole genome shotgun (WGS) entry which is preliminary data.</text>
</comment>
<dbReference type="Proteomes" id="UP001221898">
    <property type="component" value="Unassembled WGS sequence"/>
</dbReference>
<sequence length="80" mass="8427">MCDGTGNREGGGLNPEVHQSWPVQWSHCEDDAPPGFVPDGKWLPAGGVPTLLQDGEGRAVLQDPGFGEGGQAHHVVIGWD</sequence>
<evidence type="ECO:0000313" key="2">
    <source>
        <dbReference type="Proteomes" id="UP001221898"/>
    </source>
</evidence>
<proteinExistence type="predicted"/>
<keyword evidence="2" id="KW-1185">Reference proteome</keyword>